<accession>A3U5U3</accession>
<dbReference type="EMBL" id="CP002046">
    <property type="protein sequence ID" value="EAP87610.1"/>
    <property type="molecule type" value="Genomic_DNA"/>
</dbReference>
<dbReference type="STRING" id="216432.CA2559_02605"/>
<protein>
    <recommendedName>
        <fullName evidence="3">ATP-dependent exoDNAse (Exonuclease V) alpha subunit-helicase superfamily I member</fullName>
    </recommendedName>
</protein>
<name>A3U5U3_CROAH</name>
<gene>
    <name evidence="1" type="ordered locus">CA2559_02605</name>
</gene>
<dbReference type="InterPro" id="IPR021457">
    <property type="entry name" value="DUF3108"/>
</dbReference>
<dbReference type="Proteomes" id="UP000002297">
    <property type="component" value="Chromosome"/>
</dbReference>
<evidence type="ECO:0000313" key="2">
    <source>
        <dbReference type="Proteomes" id="UP000002297"/>
    </source>
</evidence>
<evidence type="ECO:0000313" key="1">
    <source>
        <dbReference type="EMBL" id="EAP87610.1"/>
    </source>
</evidence>
<evidence type="ECO:0008006" key="3">
    <source>
        <dbReference type="Google" id="ProtNLM"/>
    </source>
</evidence>
<proteinExistence type="predicted"/>
<sequence length="307" mass="35773">MVTERSEFHNLRFSWLIQLKTPSVTVEFFSFFTFGTVIVNHLKKITKSYNHMKTLIAFTLLLTTTVSIAQQKAFDTNEWLQFRIHYGWFNASEATLEVKEDTYKGTPVHHIVGKGKSTGLLHLFFEVDDNYETYVDKTNGQPYKFIRKINEGGHTKDIEINFDHSKNTALVHNKKYNTKKTFTTKEKVHDMLSAFYYLRNNLDPTTLTSGEEQTLNLFFDEENFKFKLKFLERETIKTKFGKIKCLKFRPYVQAGRVFKEEESLTFWVSDDPNMLPIKIEADLAVGSLEADLSAFKGLKHPFQIVVN</sequence>
<dbReference type="Pfam" id="PF11306">
    <property type="entry name" value="DUF3108"/>
    <property type="match status" value="1"/>
</dbReference>
<reference evidence="1 2" key="1">
    <citation type="journal article" date="2010" name="J. Bacteriol.">
        <title>The complete genome sequence of Croceibacter atlanticus HTCC2559T.</title>
        <authorList>
            <person name="Oh H.M."/>
            <person name="Kang I."/>
            <person name="Ferriera S."/>
            <person name="Giovannoni S.J."/>
            <person name="Cho J.C."/>
        </authorList>
    </citation>
    <scope>NUCLEOTIDE SEQUENCE [LARGE SCALE GENOMIC DNA]</scope>
    <source>
        <strain evidence="2">ATCC BAA-628 / HTCC2559 / KCTC 12090</strain>
    </source>
</reference>
<dbReference type="KEGG" id="cat:CA2559_02605"/>
<dbReference type="AlphaFoldDB" id="A3U5U3"/>
<dbReference type="eggNOG" id="COG3170">
    <property type="taxonomic scope" value="Bacteria"/>
</dbReference>
<keyword evidence="2" id="KW-1185">Reference proteome</keyword>
<dbReference type="HOGENOM" id="CLU_073797_0_0_10"/>
<organism evidence="1 2">
    <name type="scientific">Croceibacter atlanticus (strain ATCC BAA-628 / JCM 21780 / CIP 108009 / IAM 15332 / KCTC 12090 / HTCC2559)</name>
    <dbReference type="NCBI Taxonomy" id="216432"/>
    <lineage>
        <taxon>Bacteria</taxon>
        <taxon>Pseudomonadati</taxon>
        <taxon>Bacteroidota</taxon>
        <taxon>Flavobacteriia</taxon>
        <taxon>Flavobacteriales</taxon>
        <taxon>Flavobacteriaceae</taxon>
        <taxon>Croceibacter</taxon>
    </lineage>
</organism>